<evidence type="ECO:0000256" key="1">
    <source>
        <dbReference type="SAM" id="MobiDB-lite"/>
    </source>
</evidence>
<dbReference type="PANTHER" id="PTHR46929:SF3">
    <property type="entry name" value="MYB_SANT-LIKE DOMAIN-CONTAINING PROTEIN"/>
    <property type="match status" value="1"/>
</dbReference>
<dbReference type="RefSeq" id="XP_041151948.1">
    <property type="nucleotide sequence ID" value="XM_041308020.1"/>
</dbReference>
<accession>A0A9P7A8P5</accession>
<feature type="compositionally biased region" description="Polar residues" evidence="1">
    <location>
        <begin position="217"/>
        <end position="231"/>
    </location>
</feature>
<evidence type="ECO:0000313" key="2">
    <source>
        <dbReference type="EMBL" id="KAG1784463.1"/>
    </source>
</evidence>
<feature type="region of interest" description="Disordered" evidence="1">
    <location>
        <begin position="164"/>
        <end position="231"/>
    </location>
</feature>
<evidence type="ECO:0000313" key="3">
    <source>
        <dbReference type="Proteomes" id="UP000719766"/>
    </source>
</evidence>
<dbReference type="Proteomes" id="UP000719766">
    <property type="component" value="Unassembled WGS sequence"/>
</dbReference>
<name>A0A9P7A8P5_9AGAM</name>
<dbReference type="OrthoDB" id="2686136at2759"/>
<keyword evidence="3" id="KW-1185">Reference proteome</keyword>
<dbReference type="AlphaFoldDB" id="A0A9P7A8P5"/>
<dbReference type="EMBL" id="JABBWE010000144">
    <property type="protein sequence ID" value="KAG1784463.1"/>
    <property type="molecule type" value="Genomic_DNA"/>
</dbReference>
<dbReference type="GeneID" id="64601784"/>
<sequence length="801" mass="87598">MSDKSSISSSHSLRSRGAIDVASAAGSGTTRKAPAVWSKAEESTFLDFLLLALSSSGDGGFKMATFNQASVDLKLKYPHQRGAEKTGVVCKNKFMALKKVYHTVVEIKCTSGFTWSNEHGAGIMDRKDDVWARFTKTHPHAKPFMMKGFDHFETMEQLVPSKAKGSHVFRPTATSNTTPQDSTTSMSPLIPTAIDDALQGPPSLVDPDSLEVPAPSTFLSPSTEGSTDSVWTSISRGKRKFSAVSPSSIVSFQKRSRPPSATLLVQQEEYQKFIAPSDLLVSTSPPFFECEFPDLGRAIAQHHAALTSANHEDSKFSPSSPTANIGLPTPLPSPPHIGRRPISPLSLGEGTLINIKTELVGSESLLLQAPAAPSLQQPQPSTPGPFQVLQVPSQSLMITSPAQVTLIPATGHMQAGDPVNRLVFSTLFRLYSLPTSDQPQAFSDTRPSIPMDSGHIPFAPVPPTRAPTPFSEQQQPTNLRVPGTSQLFMHIEAYECYPPSSPTMSDDLSSDLSSQFVMLPAPTLPMSIANHFINSSDDDFDSSDDSSSTSLSDYLTPEDKIMEDMSFNYHLPTCDPHLPLGDVLIAADHLMVGYTTMPDIIAYLSFEPLSNTMVADPPTYTSKDCNETDMCLILIEDDKVLPAWVNCAAFLLQTSPFCNPFVTRQESAYLRSAAGYFRFYGYEHTSNIIDHILQLTVPDEDVVHILLQELLLDNLFCTNIKPHSSLGSILALHERKHHQDFVMFQPGPARTYKDPVISRIPDLHLTMFPCLIHTSGSPIHVSRPSASLFAQFLDPMSRHLI</sequence>
<dbReference type="PANTHER" id="PTHR46929">
    <property type="entry name" value="EXPRESSED PROTEIN"/>
    <property type="match status" value="1"/>
</dbReference>
<feature type="compositionally biased region" description="Polar residues" evidence="1">
    <location>
        <begin position="172"/>
        <end position="187"/>
    </location>
</feature>
<reference evidence="2" key="1">
    <citation type="journal article" date="2020" name="New Phytol.">
        <title>Comparative genomics reveals dynamic genome evolution in host specialist ectomycorrhizal fungi.</title>
        <authorList>
            <person name="Lofgren L.A."/>
            <person name="Nguyen N.H."/>
            <person name="Vilgalys R."/>
            <person name="Ruytinx J."/>
            <person name="Liao H.L."/>
            <person name="Branco S."/>
            <person name="Kuo A."/>
            <person name="LaButti K."/>
            <person name="Lipzen A."/>
            <person name="Andreopoulos W."/>
            <person name="Pangilinan J."/>
            <person name="Riley R."/>
            <person name="Hundley H."/>
            <person name="Na H."/>
            <person name="Barry K."/>
            <person name="Grigoriev I.V."/>
            <person name="Stajich J.E."/>
            <person name="Kennedy P.G."/>
        </authorList>
    </citation>
    <scope>NUCLEOTIDE SEQUENCE</scope>
    <source>
        <strain evidence="2">S12</strain>
    </source>
</reference>
<comment type="caution">
    <text evidence="2">The sequence shown here is derived from an EMBL/GenBank/DDBJ whole genome shotgun (WGS) entry which is preliminary data.</text>
</comment>
<evidence type="ECO:0008006" key="4">
    <source>
        <dbReference type="Google" id="ProtNLM"/>
    </source>
</evidence>
<gene>
    <name evidence="2" type="ORF">HD556DRAFT_1451750</name>
</gene>
<proteinExistence type="predicted"/>
<protein>
    <recommendedName>
        <fullName evidence="4">Myb/SANT-like domain-containing protein</fullName>
    </recommendedName>
</protein>
<organism evidence="2 3">
    <name type="scientific">Suillus plorans</name>
    <dbReference type="NCBI Taxonomy" id="116603"/>
    <lineage>
        <taxon>Eukaryota</taxon>
        <taxon>Fungi</taxon>
        <taxon>Dikarya</taxon>
        <taxon>Basidiomycota</taxon>
        <taxon>Agaricomycotina</taxon>
        <taxon>Agaricomycetes</taxon>
        <taxon>Agaricomycetidae</taxon>
        <taxon>Boletales</taxon>
        <taxon>Suillineae</taxon>
        <taxon>Suillaceae</taxon>
        <taxon>Suillus</taxon>
    </lineage>
</organism>